<dbReference type="RefSeq" id="WP_341370161.1">
    <property type="nucleotide sequence ID" value="NZ_JBBPCO010000003.1"/>
</dbReference>
<reference evidence="2 3" key="1">
    <citation type="submission" date="2024-04" db="EMBL/GenBank/DDBJ databases">
        <authorList>
            <person name="Abashina T."/>
            <person name="Shaikin A."/>
        </authorList>
    </citation>
    <scope>NUCLEOTIDE SEQUENCE [LARGE SCALE GENOMIC DNA]</scope>
    <source>
        <strain evidence="2 3">AAFK</strain>
    </source>
</reference>
<comment type="caution">
    <text evidence="2">The sequence shown here is derived from an EMBL/GenBank/DDBJ whole genome shotgun (WGS) entry which is preliminary data.</text>
</comment>
<organism evidence="2 3">
    <name type="scientific">Thermithiobacillus plumbiphilus</name>
    <dbReference type="NCBI Taxonomy" id="1729899"/>
    <lineage>
        <taxon>Bacteria</taxon>
        <taxon>Pseudomonadati</taxon>
        <taxon>Pseudomonadota</taxon>
        <taxon>Acidithiobacillia</taxon>
        <taxon>Acidithiobacillales</taxon>
        <taxon>Thermithiobacillaceae</taxon>
        <taxon>Thermithiobacillus</taxon>
    </lineage>
</organism>
<keyword evidence="1" id="KW-0812">Transmembrane</keyword>
<feature type="transmembrane region" description="Helical" evidence="1">
    <location>
        <begin position="47"/>
        <end position="69"/>
    </location>
</feature>
<dbReference type="Proteomes" id="UP001446205">
    <property type="component" value="Unassembled WGS sequence"/>
</dbReference>
<evidence type="ECO:0000256" key="1">
    <source>
        <dbReference type="SAM" id="Phobius"/>
    </source>
</evidence>
<feature type="transmembrane region" description="Helical" evidence="1">
    <location>
        <begin position="120"/>
        <end position="136"/>
    </location>
</feature>
<keyword evidence="1" id="KW-1133">Transmembrane helix</keyword>
<proteinExistence type="predicted"/>
<keyword evidence="1" id="KW-0472">Membrane</keyword>
<feature type="transmembrane region" description="Helical" evidence="1">
    <location>
        <begin position="81"/>
        <end position="100"/>
    </location>
</feature>
<sequence length="150" mass="16136">MRTMTDVHTVQKAAFYFGVANLAVGIAGFIGPFVTGNDDGIINISPGYLFGILGINWLHAATHILFGVAGMAVRARYDSSVAYMWVVAVVFAAMAAMGFMQFGMQPGLYSVMGMTVDRNGNVVHTVLALIGLYFALRPHAGETRHRAATY</sequence>
<dbReference type="EMBL" id="JBBPCO010000003">
    <property type="protein sequence ID" value="MEK8089095.1"/>
    <property type="molecule type" value="Genomic_DNA"/>
</dbReference>
<evidence type="ECO:0000313" key="2">
    <source>
        <dbReference type="EMBL" id="MEK8089095.1"/>
    </source>
</evidence>
<protein>
    <submittedName>
        <fullName evidence="2">DUF4383 domain-containing protein</fullName>
    </submittedName>
</protein>
<dbReference type="Pfam" id="PF14325">
    <property type="entry name" value="DUF4383"/>
    <property type="match status" value="1"/>
</dbReference>
<feature type="transmembrane region" description="Helical" evidence="1">
    <location>
        <begin position="12"/>
        <end position="35"/>
    </location>
</feature>
<name>A0ABU9D6D4_9PROT</name>
<accession>A0ABU9D6D4</accession>
<evidence type="ECO:0000313" key="3">
    <source>
        <dbReference type="Proteomes" id="UP001446205"/>
    </source>
</evidence>
<keyword evidence="3" id="KW-1185">Reference proteome</keyword>
<gene>
    <name evidence="2" type="ORF">WOB96_04890</name>
</gene>